<dbReference type="Pfam" id="PF00048">
    <property type="entry name" value="IL8"/>
    <property type="match status" value="1"/>
</dbReference>
<comment type="caution">
    <text evidence="4">The sequence shown here is derived from an EMBL/GenBank/DDBJ whole genome shotgun (WGS) entry which is preliminary data.</text>
</comment>
<accession>A0AA88NAS5</accession>
<feature type="domain" description="Chemokine interleukin-8-like" evidence="3">
    <location>
        <begin position="31"/>
        <end position="83"/>
    </location>
</feature>
<dbReference type="Proteomes" id="UP001187415">
    <property type="component" value="Unassembled WGS sequence"/>
</dbReference>
<dbReference type="GO" id="GO:0008009">
    <property type="term" value="F:chemokine activity"/>
    <property type="evidence" value="ECO:0007669"/>
    <property type="project" value="InterPro"/>
</dbReference>
<dbReference type="AlphaFoldDB" id="A0AA88NAS5"/>
<evidence type="ECO:0000313" key="5">
    <source>
        <dbReference type="Proteomes" id="UP001187415"/>
    </source>
</evidence>
<evidence type="ECO:0000313" key="4">
    <source>
        <dbReference type="EMBL" id="KAK2853635.1"/>
    </source>
</evidence>
<reference evidence="4" key="1">
    <citation type="submission" date="2023-07" db="EMBL/GenBank/DDBJ databases">
        <title>Chromosome-level Genome Assembly of Striped Snakehead (Channa striata).</title>
        <authorList>
            <person name="Liu H."/>
        </authorList>
    </citation>
    <scope>NUCLEOTIDE SEQUENCE</scope>
    <source>
        <strain evidence="4">Gz</strain>
        <tissue evidence="4">Muscle</tissue>
    </source>
</reference>
<feature type="chain" id="PRO_5041663730" description="Chemokine interleukin-8-like domain-containing protein" evidence="2">
    <location>
        <begin position="20"/>
        <end position="110"/>
    </location>
</feature>
<protein>
    <recommendedName>
        <fullName evidence="3">Chemokine interleukin-8-like domain-containing protein</fullName>
    </recommendedName>
</protein>
<gene>
    <name evidence="4" type="ORF">Q5P01_006296</name>
</gene>
<dbReference type="InterPro" id="IPR036048">
    <property type="entry name" value="Interleukin_8-like_sf"/>
</dbReference>
<feature type="signal peptide" evidence="2">
    <location>
        <begin position="1"/>
        <end position="19"/>
    </location>
</feature>
<dbReference type="GO" id="GO:0005615">
    <property type="term" value="C:extracellular space"/>
    <property type="evidence" value="ECO:0007669"/>
    <property type="project" value="UniProtKB-KW"/>
</dbReference>
<evidence type="ECO:0000256" key="1">
    <source>
        <dbReference type="ARBA" id="ARBA00022514"/>
    </source>
</evidence>
<evidence type="ECO:0000259" key="3">
    <source>
        <dbReference type="Pfam" id="PF00048"/>
    </source>
</evidence>
<dbReference type="Gene3D" id="2.40.50.40">
    <property type="match status" value="1"/>
</dbReference>
<keyword evidence="2" id="KW-0732">Signal</keyword>
<name>A0AA88NAS5_CHASR</name>
<evidence type="ECO:0000256" key="2">
    <source>
        <dbReference type="SAM" id="SignalP"/>
    </source>
</evidence>
<keyword evidence="1" id="KW-0202">Cytokine</keyword>
<dbReference type="GO" id="GO:0006955">
    <property type="term" value="P:immune response"/>
    <property type="evidence" value="ECO:0007669"/>
    <property type="project" value="InterPro"/>
</dbReference>
<dbReference type="InterPro" id="IPR001811">
    <property type="entry name" value="Chemokine_IL8-like_dom"/>
</dbReference>
<proteinExistence type="predicted"/>
<sequence>MKILVVLLLVICIVHRSAGSQRTDLVTSDGCCKDYSPVRVPKGRIRNVVMIPSHCGHRAIVVTTVCEKKVCIKLNSDWARTVLDEFQKSTANNKPPSAPFNVFQCNNKKQ</sequence>
<organism evidence="4 5">
    <name type="scientific">Channa striata</name>
    <name type="common">Snakehead murrel</name>
    <name type="synonym">Ophicephalus striatus</name>
    <dbReference type="NCBI Taxonomy" id="64152"/>
    <lineage>
        <taxon>Eukaryota</taxon>
        <taxon>Metazoa</taxon>
        <taxon>Chordata</taxon>
        <taxon>Craniata</taxon>
        <taxon>Vertebrata</taxon>
        <taxon>Euteleostomi</taxon>
        <taxon>Actinopterygii</taxon>
        <taxon>Neopterygii</taxon>
        <taxon>Teleostei</taxon>
        <taxon>Neoteleostei</taxon>
        <taxon>Acanthomorphata</taxon>
        <taxon>Anabantaria</taxon>
        <taxon>Anabantiformes</taxon>
        <taxon>Channoidei</taxon>
        <taxon>Channidae</taxon>
        <taxon>Channa</taxon>
    </lineage>
</organism>
<dbReference type="SUPFAM" id="SSF54117">
    <property type="entry name" value="Interleukin 8-like chemokines"/>
    <property type="match status" value="1"/>
</dbReference>
<dbReference type="EMBL" id="JAUPFM010000004">
    <property type="protein sequence ID" value="KAK2853635.1"/>
    <property type="molecule type" value="Genomic_DNA"/>
</dbReference>
<keyword evidence="5" id="KW-1185">Reference proteome</keyword>